<sequence length="63" mass="7286">MDRRPAAGAAAVAVAEALAKNIEWDPPMEEWIARRLVDKWEAWEKGPKIDLCRVWVKELKLKE</sequence>
<evidence type="ECO:0000313" key="1">
    <source>
        <dbReference type="EMBL" id="RPB21762.1"/>
    </source>
</evidence>
<gene>
    <name evidence="1" type="ORF">L211DRAFT_840385</name>
</gene>
<protein>
    <submittedName>
        <fullName evidence="1">Uncharacterized protein</fullName>
    </submittedName>
</protein>
<evidence type="ECO:0000313" key="2">
    <source>
        <dbReference type="Proteomes" id="UP000267821"/>
    </source>
</evidence>
<dbReference type="EMBL" id="ML121557">
    <property type="protein sequence ID" value="RPB21762.1"/>
    <property type="molecule type" value="Genomic_DNA"/>
</dbReference>
<name>A0A3N4LK33_9PEZI</name>
<proteinExistence type="predicted"/>
<dbReference type="Proteomes" id="UP000267821">
    <property type="component" value="Unassembled WGS sequence"/>
</dbReference>
<dbReference type="AlphaFoldDB" id="A0A3N4LK33"/>
<keyword evidence="2" id="KW-1185">Reference proteome</keyword>
<dbReference type="InParanoid" id="A0A3N4LK33"/>
<reference evidence="1 2" key="1">
    <citation type="journal article" date="2018" name="Nat. Ecol. Evol.">
        <title>Pezizomycetes genomes reveal the molecular basis of ectomycorrhizal truffle lifestyle.</title>
        <authorList>
            <person name="Murat C."/>
            <person name="Payen T."/>
            <person name="Noel B."/>
            <person name="Kuo A."/>
            <person name="Morin E."/>
            <person name="Chen J."/>
            <person name="Kohler A."/>
            <person name="Krizsan K."/>
            <person name="Balestrini R."/>
            <person name="Da Silva C."/>
            <person name="Montanini B."/>
            <person name="Hainaut M."/>
            <person name="Levati E."/>
            <person name="Barry K.W."/>
            <person name="Belfiori B."/>
            <person name="Cichocki N."/>
            <person name="Clum A."/>
            <person name="Dockter R.B."/>
            <person name="Fauchery L."/>
            <person name="Guy J."/>
            <person name="Iotti M."/>
            <person name="Le Tacon F."/>
            <person name="Lindquist E.A."/>
            <person name="Lipzen A."/>
            <person name="Malagnac F."/>
            <person name="Mello A."/>
            <person name="Molinier V."/>
            <person name="Miyauchi S."/>
            <person name="Poulain J."/>
            <person name="Riccioni C."/>
            <person name="Rubini A."/>
            <person name="Sitrit Y."/>
            <person name="Splivallo R."/>
            <person name="Traeger S."/>
            <person name="Wang M."/>
            <person name="Zifcakova L."/>
            <person name="Wipf D."/>
            <person name="Zambonelli A."/>
            <person name="Paolocci F."/>
            <person name="Nowrousian M."/>
            <person name="Ottonello S."/>
            <person name="Baldrian P."/>
            <person name="Spatafora J.W."/>
            <person name="Henrissat B."/>
            <person name="Nagy L.G."/>
            <person name="Aury J.M."/>
            <person name="Wincker P."/>
            <person name="Grigoriev I.V."/>
            <person name="Bonfante P."/>
            <person name="Martin F.M."/>
        </authorList>
    </citation>
    <scope>NUCLEOTIDE SEQUENCE [LARGE SCALE GENOMIC DNA]</scope>
    <source>
        <strain evidence="1 2">ATCC MYA-4762</strain>
    </source>
</reference>
<organism evidence="1 2">
    <name type="scientific">Terfezia boudieri ATCC MYA-4762</name>
    <dbReference type="NCBI Taxonomy" id="1051890"/>
    <lineage>
        <taxon>Eukaryota</taxon>
        <taxon>Fungi</taxon>
        <taxon>Dikarya</taxon>
        <taxon>Ascomycota</taxon>
        <taxon>Pezizomycotina</taxon>
        <taxon>Pezizomycetes</taxon>
        <taxon>Pezizales</taxon>
        <taxon>Pezizaceae</taxon>
        <taxon>Terfezia</taxon>
    </lineage>
</organism>
<accession>A0A3N4LK33</accession>